<dbReference type="PANTHER" id="PTHR43252:SF7">
    <property type="entry name" value="TRANSCRIPTIONAL REGULATOR YQJI"/>
    <property type="match status" value="1"/>
</dbReference>
<name>A0A8J3I629_9CHLR</name>
<dbReference type="SUPFAM" id="SSF46785">
    <property type="entry name" value="Winged helix' DNA-binding domain"/>
    <property type="match status" value="1"/>
</dbReference>
<dbReference type="PANTHER" id="PTHR43252">
    <property type="entry name" value="TRANSCRIPTIONAL REGULATOR YQJI"/>
    <property type="match status" value="1"/>
</dbReference>
<protein>
    <submittedName>
        <fullName evidence="2">PadR family transcriptional regulator</fullName>
    </submittedName>
</protein>
<dbReference type="Gene3D" id="1.10.10.10">
    <property type="entry name" value="Winged helix-like DNA-binding domain superfamily/Winged helix DNA-binding domain"/>
    <property type="match status" value="1"/>
</dbReference>
<accession>A0A8J3I629</accession>
<keyword evidence="3" id="KW-1185">Reference proteome</keyword>
<gene>
    <name evidence="2" type="ORF">KSX_62390</name>
</gene>
<dbReference type="EMBL" id="BNJF01000003">
    <property type="protein sequence ID" value="GHO48076.1"/>
    <property type="molecule type" value="Genomic_DNA"/>
</dbReference>
<proteinExistence type="predicted"/>
<dbReference type="InterPro" id="IPR036390">
    <property type="entry name" value="WH_DNA-bd_sf"/>
</dbReference>
<evidence type="ECO:0000313" key="2">
    <source>
        <dbReference type="EMBL" id="GHO48076.1"/>
    </source>
</evidence>
<comment type="caution">
    <text evidence="2">The sequence shown here is derived from an EMBL/GenBank/DDBJ whole genome shotgun (WGS) entry which is preliminary data.</text>
</comment>
<dbReference type="InterPro" id="IPR005149">
    <property type="entry name" value="Tscrpt_reg_PadR_N"/>
</dbReference>
<dbReference type="RefSeq" id="WP_220197288.1">
    <property type="nucleotide sequence ID" value="NZ_BNJF01000003.1"/>
</dbReference>
<reference evidence="2" key="1">
    <citation type="submission" date="2020-10" db="EMBL/GenBank/DDBJ databases">
        <title>Taxonomic study of unclassified bacteria belonging to the class Ktedonobacteria.</title>
        <authorList>
            <person name="Yabe S."/>
            <person name="Wang C.M."/>
            <person name="Zheng Y."/>
            <person name="Sakai Y."/>
            <person name="Cavaletti L."/>
            <person name="Monciardini P."/>
            <person name="Donadio S."/>
        </authorList>
    </citation>
    <scope>NUCLEOTIDE SEQUENCE</scope>
    <source>
        <strain evidence="2">SOSP1-1</strain>
    </source>
</reference>
<dbReference type="Pfam" id="PF03551">
    <property type="entry name" value="PadR"/>
    <property type="match status" value="1"/>
</dbReference>
<organism evidence="2 3">
    <name type="scientific">Ktedonospora formicarum</name>
    <dbReference type="NCBI Taxonomy" id="2778364"/>
    <lineage>
        <taxon>Bacteria</taxon>
        <taxon>Bacillati</taxon>
        <taxon>Chloroflexota</taxon>
        <taxon>Ktedonobacteria</taxon>
        <taxon>Ktedonobacterales</taxon>
        <taxon>Ktedonobacteraceae</taxon>
        <taxon>Ktedonospora</taxon>
    </lineage>
</organism>
<sequence length="107" mass="11680">MAREKSPFESGHYSDPSLLILSSLASGAKHGYAMMEDIAEFSGTKLEPGTLYGALARLERRGWIEPLPAEERRRPYRITAAGASALREQIATMSRIVATGSERLSAI</sequence>
<dbReference type="Proteomes" id="UP000612362">
    <property type="component" value="Unassembled WGS sequence"/>
</dbReference>
<dbReference type="AlphaFoldDB" id="A0A8J3I629"/>
<dbReference type="InterPro" id="IPR036388">
    <property type="entry name" value="WH-like_DNA-bd_sf"/>
</dbReference>
<evidence type="ECO:0000313" key="3">
    <source>
        <dbReference type="Proteomes" id="UP000612362"/>
    </source>
</evidence>
<feature type="domain" description="Transcription regulator PadR N-terminal" evidence="1">
    <location>
        <begin position="20"/>
        <end position="88"/>
    </location>
</feature>
<evidence type="ECO:0000259" key="1">
    <source>
        <dbReference type="Pfam" id="PF03551"/>
    </source>
</evidence>